<comment type="subcellular location">
    <subcellularLocation>
        <location evidence="1">Nucleus</location>
    </subcellularLocation>
</comment>
<gene>
    <name evidence="7" type="ORF">G7Y89_g13545</name>
</gene>
<evidence type="ECO:0000256" key="2">
    <source>
        <dbReference type="ARBA" id="ARBA00010979"/>
    </source>
</evidence>
<evidence type="ECO:0000256" key="3">
    <source>
        <dbReference type="ARBA" id="ARBA00022553"/>
    </source>
</evidence>
<protein>
    <recommendedName>
        <fullName evidence="6">Sas10 C-terminal domain-containing protein</fullName>
    </recommendedName>
</protein>
<proteinExistence type="inferred from homology"/>
<feature type="compositionally biased region" description="Polar residues" evidence="5">
    <location>
        <begin position="350"/>
        <end position="360"/>
    </location>
</feature>
<evidence type="ECO:0000313" key="8">
    <source>
        <dbReference type="Proteomes" id="UP000566819"/>
    </source>
</evidence>
<feature type="region of interest" description="Disordered" evidence="5">
    <location>
        <begin position="604"/>
        <end position="623"/>
    </location>
</feature>
<dbReference type="PANTHER" id="PTHR13237:SF8">
    <property type="entry name" value="SOMETHING ABOUT SILENCING PROTEIN 10"/>
    <property type="match status" value="1"/>
</dbReference>
<feature type="region of interest" description="Disordered" evidence="5">
    <location>
        <begin position="310"/>
        <end position="361"/>
    </location>
</feature>
<feature type="domain" description="Sas10 C-terminal" evidence="6">
    <location>
        <begin position="559"/>
        <end position="620"/>
    </location>
</feature>
<evidence type="ECO:0000256" key="1">
    <source>
        <dbReference type="ARBA" id="ARBA00004123"/>
    </source>
</evidence>
<sequence>MAKKRKASSRNTGADENGFDPKGGKMGPISTYEDIADSEEEFLMQRDKVMLDDGPEAKRRRKYEEEDALLQPSDEEVLGYSSESSEDEEETPRKHSKGIESDDGEREGEEDEEEEGWGTSKKDYYNADEIQTEADALEEEAEAKRIQQKKFQKMTEADFGFDESEWLDAKKADEDGDGDGDVVTEVLKDIEITPEMGPEERLRILKTRYPEFEFLANELVALQPVLKGLQQQMEEENPANVTVVKSRALAAYITSLTMYFALLTSPAFSTTETQTTLNPTELRDHPVMDSLLSCRTLWSKVKSLQEPILTPLTPFDTHSNSDSSPEELPTTLEEQPEPTKSKKALRKSAAESTLAAQQASRLEAANASLRDLDSLLPSKSKSRSSKSAKSKPPADSNDNSDSDFGEETHLTTAEALKKANRKKTLKFYTSQITQKANKRVGAGRDAGGDEDLPYRERLKDRQTRLNAEAEKRGKKLDEFGRGGRTSGQNVELGGDDDDDEAGNTNVSKEEQNDDDDEYYNLISRTSSAKKASKLALLEATKTATLASALDRVPSDEDAEGKRAIGYTIQKNKGLAPKRKKDVRNPRVKKRKKFEEKKKKLGSMKAIYKGGEERGGYGGGEDGD</sequence>
<dbReference type="PANTHER" id="PTHR13237">
    <property type="entry name" value="SOMETHING ABOUT SILENCING PROTEIN 10-RELATED"/>
    <property type="match status" value="1"/>
</dbReference>
<feature type="compositionally biased region" description="Basic and acidic residues" evidence="5">
    <location>
        <begin position="91"/>
        <end position="100"/>
    </location>
</feature>
<dbReference type="AlphaFoldDB" id="A0A8H4VWB8"/>
<keyword evidence="3" id="KW-0597">Phosphoprotein</keyword>
<comment type="caution">
    <text evidence="7">The sequence shown here is derived from an EMBL/GenBank/DDBJ whole genome shotgun (WGS) entry which is preliminary data.</text>
</comment>
<keyword evidence="4" id="KW-0539">Nucleus</keyword>
<feature type="region of interest" description="Disordered" evidence="5">
    <location>
        <begin position="373"/>
        <end position="406"/>
    </location>
</feature>
<evidence type="ECO:0000259" key="6">
    <source>
        <dbReference type="Pfam" id="PF09368"/>
    </source>
</evidence>
<feature type="compositionally biased region" description="Acidic residues" evidence="5">
    <location>
        <begin position="65"/>
        <end position="77"/>
    </location>
</feature>
<dbReference type="GO" id="GO:0000462">
    <property type="term" value="P:maturation of SSU-rRNA from tricistronic rRNA transcript (SSU-rRNA, 5.8S rRNA, LSU-rRNA)"/>
    <property type="evidence" value="ECO:0007669"/>
    <property type="project" value="TreeGrafter"/>
</dbReference>
<feature type="region of interest" description="Disordered" evidence="5">
    <location>
        <begin position="422"/>
        <end position="518"/>
    </location>
</feature>
<evidence type="ECO:0000256" key="4">
    <source>
        <dbReference type="ARBA" id="ARBA00023242"/>
    </source>
</evidence>
<name>A0A8H4VWB8_9HELO</name>
<dbReference type="EMBL" id="JAAMPI010001600">
    <property type="protein sequence ID" value="KAF4624627.1"/>
    <property type="molecule type" value="Genomic_DNA"/>
</dbReference>
<organism evidence="7 8">
    <name type="scientific">Cudoniella acicularis</name>
    <dbReference type="NCBI Taxonomy" id="354080"/>
    <lineage>
        <taxon>Eukaryota</taxon>
        <taxon>Fungi</taxon>
        <taxon>Dikarya</taxon>
        <taxon>Ascomycota</taxon>
        <taxon>Pezizomycotina</taxon>
        <taxon>Leotiomycetes</taxon>
        <taxon>Helotiales</taxon>
        <taxon>Tricladiaceae</taxon>
        <taxon>Cudoniella</taxon>
    </lineage>
</organism>
<keyword evidence="8" id="KW-1185">Reference proteome</keyword>
<feature type="compositionally biased region" description="Basic and acidic residues" evidence="5">
    <location>
        <begin position="452"/>
        <end position="481"/>
    </location>
</feature>
<dbReference type="InterPro" id="IPR018972">
    <property type="entry name" value="Sas10_C_dom"/>
</dbReference>
<dbReference type="InterPro" id="IPR007146">
    <property type="entry name" value="Sas10/Utp3/C1D"/>
</dbReference>
<dbReference type="Pfam" id="PF04000">
    <property type="entry name" value="Sas10_Utp3"/>
    <property type="match status" value="1"/>
</dbReference>
<feature type="compositionally biased region" description="Acidic residues" evidence="5">
    <location>
        <begin position="101"/>
        <end position="116"/>
    </location>
</feature>
<feature type="compositionally biased region" description="Basic and acidic residues" evidence="5">
    <location>
        <begin position="43"/>
        <end position="57"/>
    </location>
</feature>
<feature type="compositionally biased region" description="Acidic residues" evidence="5">
    <location>
        <begin position="130"/>
        <end position="141"/>
    </location>
</feature>
<evidence type="ECO:0000256" key="5">
    <source>
        <dbReference type="SAM" id="MobiDB-lite"/>
    </source>
</evidence>
<feature type="region of interest" description="Disordered" evidence="5">
    <location>
        <begin position="572"/>
        <end position="598"/>
    </location>
</feature>
<dbReference type="OrthoDB" id="1924577at2759"/>
<feature type="compositionally biased region" description="Basic residues" evidence="5">
    <location>
        <begin position="575"/>
        <end position="591"/>
    </location>
</feature>
<dbReference type="Pfam" id="PF09368">
    <property type="entry name" value="Sas10"/>
    <property type="match status" value="1"/>
</dbReference>
<reference evidence="7 8" key="1">
    <citation type="submission" date="2020-03" db="EMBL/GenBank/DDBJ databases">
        <title>Draft Genome Sequence of Cudoniella acicularis.</title>
        <authorList>
            <person name="Buettner E."/>
            <person name="Kellner H."/>
        </authorList>
    </citation>
    <scope>NUCLEOTIDE SEQUENCE [LARGE SCALE GENOMIC DNA]</scope>
    <source>
        <strain evidence="7 8">DSM 108380</strain>
    </source>
</reference>
<accession>A0A8H4VWB8</accession>
<dbReference type="GO" id="GO:0032040">
    <property type="term" value="C:small-subunit processome"/>
    <property type="evidence" value="ECO:0007669"/>
    <property type="project" value="TreeGrafter"/>
</dbReference>
<feature type="region of interest" description="Disordered" evidence="5">
    <location>
        <begin position="1"/>
        <end position="141"/>
    </location>
</feature>
<evidence type="ECO:0000313" key="7">
    <source>
        <dbReference type="EMBL" id="KAF4624627.1"/>
    </source>
</evidence>
<dbReference type="Proteomes" id="UP000566819">
    <property type="component" value="Unassembled WGS sequence"/>
</dbReference>
<comment type="similarity">
    <text evidence="2">Belongs to the SAS10 family.</text>
</comment>
<feature type="compositionally biased region" description="Basic residues" evidence="5">
    <location>
        <begin position="380"/>
        <end position="389"/>
    </location>
</feature>